<dbReference type="EMBL" id="VDMB01000002">
    <property type="protein sequence ID" value="TYT75946.1"/>
    <property type="molecule type" value="Genomic_DNA"/>
</dbReference>
<dbReference type="Proteomes" id="UP000321899">
    <property type="component" value="Unassembled WGS sequence"/>
</dbReference>
<feature type="transmembrane region" description="Helical" evidence="1">
    <location>
        <begin position="221"/>
        <end position="239"/>
    </location>
</feature>
<accession>A0A5Q4VGE4</accession>
<keyword evidence="1" id="KW-0812">Transmembrane</keyword>
<name>A0A5Q4VGE4_9BACT</name>
<proteinExistence type="predicted"/>
<evidence type="ECO:0008006" key="4">
    <source>
        <dbReference type="Google" id="ProtNLM"/>
    </source>
</evidence>
<comment type="caution">
    <text evidence="2">The sequence shown here is derived from an EMBL/GenBank/DDBJ whole genome shotgun (WGS) entry which is preliminary data.</text>
</comment>
<dbReference type="RefSeq" id="WP_139446281.1">
    <property type="nucleotide sequence ID" value="NZ_VDMB01000002.1"/>
</dbReference>
<protein>
    <recommendedName>
        <fullName evidence="4">Glycosyltransferase RgtA/B/C/D-like domain-containing protein</fullName>
    </recommendedName>
</protein>
<feature type="transmembrane region" description="Helical" evidence="1">
    <location>
        <begin position="274"/>
        <end position="297"/>
    </location>
</feature>
<feature type="transmembrane region" description="Helical" evidence="1">
    <location>
        <begin position="12"/>
        <end position="30"/>
    </location>
</feature>
<evidence type="ECO:0000256" key="1">
    <source>
        <dbReference type="SAM" id="Phobius"/>
    </source>
</evidence>
<reference evidence="2 3" key="1">
    <citation type="submission" date="2019-06" db="EMBL/GenBank/DDBJ databases">
        <title>Desulfobotulus mexicanus sp. nov., a novel sulfate-reducing bacterium isolated from the sediment of an alkaline crater lake in Mexico.</title>
        <authorList>
            <person name="Hirschler-Rea A."/>
        </authorList>
    </citation>
    <scope>NUCLEOTIDE SEQUENCE [LARGE SCALE GENOMIC DNA]</scope>
    <source>
        <strain evidence="2 3">PAR22N</strain>
    </source>
</reference>
<feature type="transmembrane region" description="Helical" evidence="1">
    <location>
        <begin position="98"/>
        <end position="117"/>
    </location>
</feature>
<feature type="transmembrane region" description="Helical" evidence="1">
    <location>
        <begin position="346"/>
        <end position="365"/>
    </location>
</feature>
<keyword evidence="1" id="KW-1133">Transmembrane helix</keyword>
<dbReference type="OrthoDB" id="7068880at2"/>
<keyword evidence="1" id="KW-0472">Membrane</keyword>
<gene>
    <name evidence="2" type="ORF">FIM25_03365</name>
</gene>
<organism evidence="2 3">
    <name type="scientific">Desulfobotulus mexicanus</name>
    <dbReference type="NCBI Taxonomy" id="2586642"/>
    <lineage>
        <taxon>Bacteria</taxon>
        <taxon>Pseudomonadati</taxon>
        <taxon>Thermodesulfobacteriota</taxon>
        <taxon>Desulfobacteria</taxon>
        <taxon>Desulfobacterales</taxon>
        <taxon>Desulfobacteraceae</taxon>
        <taxon>Desulfobotulus</taxon>
    </lineage>
</organism>
<feature type="transmembrane region" description="Helical" evidence="1">
    <location>
        <begin position="180"/>
        <end position="209"/>
    </location>
</feature>
<feature type="transmembrane region" description="Helical" evidence="1">
    <location>
        <begin position="124"/>
        <end position="146"/>
    </location>
</feature>
<evidence type="ECO:0000313" key="3">
    <source>
        <dbReference type="Proteomes" id="UP000321899"/>
    </source>
</evidence>
<dbReference type="AlphaFoldDB" id="A0A5Q4VGE4"/>
<sequence>MTDIKSSIGFHIVSIMTLLLIAVFLIQALTPYGSATSPDSISYLDIGSNLSNGKGLVTTNLAFDTAGTSSYSPQRLWPPAYPALLSCFIKNSFDVERVRFLSVILLFFSGTISLLILRTAQIDWLISLLFAVLTMLTLPMVLIYTYIWSETLFVPILLGMVLVIFKYLRLPSDKVLQKSIFIGLFVALGFTLVLTRYIGVAMILLFPLIYALSSKDHFDRIIIFCGLLVYTLFVVLFLADNYRVTENISGGTRSPSSLGLEDNLIHMTEAFMTILPTSLISIVLGIILACIVIFGIVATKGSWAGESQPDIALRLKYALVLISVTMLYLVALLAMRTHSSFDQIDVRLIAPAVPIIVLMLAFFPVMVTSRVASLSIGLVSLSLLSMLALQGLNGVTSAIINWEESGSPALPMRGNITFNNFTAGNQERAAVELIRSLVETEGYLFIERPLIWRFLTRRDTFSRPSILDTKMIDRLNGMPNGSIIITSLAEAQRIYSMIEAVGLQMEIVNLGDVVGIRLPFSDKGQIIDL</sequence>
<evidence type="ECO:0000313" key="2">
    <source>
        <dbReference type="EMBL" id="TYT75946.1"/>
    </source>
</evidence>
<feature type="transmembrane region" description="Helical" evidence="1">
    <location>
        <begin position="317"/>
        <end position="334"/>
    </location>
</feature>
<keyword evidence="3" id="KW-1185">Reference proteome</keyword>
<feature type="transmembrane region" description="Helical" evidence="1">
    <location>
        <begin position="152"/>
        <end position="168"/>
    </location>
</feature>